<evidence type="ECO:0000256" key="1">
    <source>
        <dbReference type="ARBA" id="ARBA00023122"/>
    </source>
</evidence>
<feature type="domain" description="CBS" evidence="3">
    <location>
        <begin position="76"/>
        <end position="131"/>
    </location>
</feature>
<dbReference type="PROSITE" id="PS51371">
    <property type="entry name" value="CBS"/>
    <property type="match status" value="2"/>
</dbReference>
<name>A0A8J2YJV3_9RHOB</name>
<dbReference type="CDD" id="cd04623">
    <property type="entry name" value="CBS_pair_bac_euk"/>
    <property type="match status" value="1"/>
</dbReference>
<protein>
    <submittedName>
        <fullName evidence="4">Inosine-5-monophosphate dehydrogenase</fullName>
    </submittedName>
</protein>
<evidence type="ECO:0000313" key="4">
    <source>
        <dbReference type="EMBL" id="GGE47876.1"/>
    </source>
</evidence>
<dbReference type="InterPro" id="IPR051257">
    <property type="entry name" value="Diverse_CBS-Domain"/>
</dbReference>
<dbReference type="PANTHER" id="PTHR43080:SF2">
    <property type="entry name" value="CBS DOMAIN-CONTAINING PROTEIN"/>
    <property type="match status" value="1"/>
</dbReference>
<accession>A0A8J2YJV3</accession>
<dbReference type="InterPro" id="IPR046342">
    <property type="entry name" value="CBS_dom_sf"/>
</dbReference>
<dbReference type="RefSeq" id="WP_188410178.1">
    <property type="nucleotide sequence ID" value="NZ_BMCP01000002.1"/>
</dbReference>
<keyword evidence="1 2" id="KW-0129">CBS domain</keyword>
<dbReference type="AlphaFoldDB" id="A0A8J2YJV3"/>
<reference evidence="4" key="1">
    <citation type="journal article" date="2014" name="Int. J. Syst. Evol. Microbiol.">
        <title>Complete genome sequence of Corynebacterium casei LMG S-19264T (=DSM 44701T), isolated from a smear-ripened cheese.</title>
        <authorList>
            <consortium name="US DOE Joint Genome Institute (JGI-PGF)"/>
            <person name="Walter F."/>
            <person name="Albersmeier A."/>
            <person name="Kalinowski J."/>
            <person name="Ruckert C."/>
        </authorList>
    </citation>
    <scope>NUCLEOTIDE SEQUENCE</scope>
    <source>
        <strain evidence="4">CCM 7684</strain>
    </source>
</reference>
<evidence type="ECO:0000256" key="2">
    <source>
        <dbReference type="PROSITE-ProRule" id="PRU00703"/>
    </source>
</evidence>
<keyword evidence="5" id="KW-1185">Reference proteome</keyword>
<dbReference type="SMART" id="SM00116">
    <property type="entry name" value="CBS"/>
    <property type="match status" value="2"/>
</dbReference>
<evidence type="ECO:0000259" key="3">
    <source>
        <dbReference type="PROSITE" id="PS51371"/>
    </source>
</evidence>
<comment type="caution">
    <text evidence="4">The sequence shown here is derived from an EMBL/GenBank/DDBJ whole genome shotgun (WGS) entry which is preliminary data.</text>
</comment>
<organism evidence="4 5">
    <name type="scientific">Agaricicola taiwanensis</name>
    <dbReference type="NCBI Taxonomy" id="591372"/>
    <lineage>
        <taxon>Bacteria</taxon>
        <taxon>Pseudomonadati</taxon>
        <taxon>Pseudomonadota</taxon>
        <taxon>Alphaproteobacteria</taxon>
        <taxon>Rhodobacterales</taxon>
        <taxon>Paracoccaceae</taxon>
        <taxon>Agaricicola</taxon>
    </lineage>
</organism>
<dbReference type="EMBL" id="BMCP01000002">
    <property type="protein sequence ID" value="GGE47876.1"/>
    <property type="molecule type" value="Genomic_DNA"/>
</dbReference>
<dbReference type="InterPro" id="IPR044725">
    <property type="entry name" value="CBSX3_CBS_dom"/>
</dbReference>
<dbReference type="Proteomes" id="UP000602745">
    <property type="component" value="Unassembled WGS sequence"/>
</dbReference>
<sequence>MTVAHILATKGHDVVTAEQGDTLTKVASVMAERRIGAVVVTGGEGTVLGILSERDIVRAVAEGGADALAASVAAHMTRKVVTTTGEETIPALMERMTEGRFRHLPVLKNGRLDGIVSIGDVVKHRLAEIESEASAMRDYIASA</sequence>
<dbReference type="SUPFAM" id="SSF54631">
    <property type="entry name" value="CBS-domain pair"/>
    <property type="match status" value="1"/>
</dbReference>
<reference evidence="4" key="2">
    <citation type="submission" date="2020-09" db="EMBL/GenBank/DDBJ databases">
        <authorList>
            <person name="Sun Q."/>
            <person name="Sedlacek I."/>
        </authorList>
    </citation>
    <scope>NUCLEOTIDE SEQUENCE</scope>
    <source>
        <strain evidence="4">CCM 7684</strain>
    </source>
</reference>
<dbReference type="InterPro" id="IPR000644">
    <property type="entry name" value="CBS_dom"/>
</dbReference>
<dbReference type="PANTHER" id="PTHR43080">
    <property type="entry name" value="CBS DOMAIN-CONTAINING PROTEIN CBSX3, MITOCHONDRIAL"/>
    <property type="match status" value="1"/>
</dbReference>
<proteinExistence type="predicted"/>
<gene>
    <name evidence="4" type="ORF">GCM10007276_26390</name>
</gene>
<dbReference type="Gene3D" id="3.10.580.10">
    <property type="entry name" value="CBS-domain"/>
    <property type="match status" value="1"/>
</dbReference>
<feature type="domain" description="CBS" evidence="3">
    <location>
        <begin position="8"/>
        <end position="68"/>
    </location>
</feature>
<evidence type="ECO:0000313" key="5">
    <source>
        <dbReference type="Proteomes" id="UP000602745"/>
    </source>
</evidence>
<dbReference type="Pfam" id="PF00571">
    <property type="entry name" value="CBS"/>
    <property type="match status" value="2"/>
</dbReference>